<evidence type="ECO:0000313" key="2">
    <source>
        <dbReference type="Proteomes" id="UP001336835"/>
    </source>
</evidence>
<name>A0ABU7ICP1_9SPHI</name>
<dbReference type="Proteomes" id="UP001336835">
    <property type="component" value="Unassembled WGS sequence"/>
</dbReference>
<organism evidence="1 2">
    <name type="scientific">Pedobacter albus</name>
    <dbReference type="NCBI Taxonomy" id="3113905"/>
    <lineage>
        <taxon>Bacteria</taxon>
        <taxon>Pseudomonadati</taxon>
        <taxon>Bacteroidota</taxon>
        <taxon>Sphingobacteriia</taxon>
        <taxon>Sphingobacteriales</taxon>
        <taxon>Sphingobacteriaceae</taxon>
        <taxon>Pedobacter</taxon>
    </lineage>
</organism>
<protein>
    <recommendedName>
        <fullName evidence="3">TerB family tellurite resistance protein</fullName>
    </recommendedName>
</protein>
<keyword evidence="2" id="KW-1185">Reference proteome</keyword>
<sequence length="130" mass="14750">MYRRDLITAEIEKLAQVLARIIGLKQDGDFVASDELLQQTLASSFGLKPETLYAPEPEAFGLWLEQSDLPAEKLDMLGQFLFNEIDPNGEPSVNKLLATRLVLVYQTLASKHHMVHLANLKRQDIIQQYL</sequence>
<gene>
    <name evidence="1" type="ORF">VRU48_19050</name>
</gene>
<dbReference type="RefSeq" id="WP_330109511.1">
    <property type="nucleotide sequence ID" value="NZ_JAZDQT010000003.1"/>
</dbReference>
<comment type="caution">
    <text evidence="1">The sequence shown here is derived from an EMBL/GenBank/DDBJ whole genome shotgun (WGS) entry which is preliminary data.</text>
</comment>
<evidence type="ECO:0000313" key="1">
    <source>
        <dbReference type="EMBL" id="MEE1947233.1"/>
    </source>
</evidence>
<reference evidence="1 2" key="1">
    <citation type="submission" date="2024-01" db="EMBL/GenBank/DDBJ databases">
        <title>Pedobacter sp. nov., isolated from fresh soil.</title>
        <authorList>
            <person name="Le N.T.T."/>
        </authorList>
    </citation>
    <scope>NUCLEOTIDE SEQUENCE [LARGE SCALE GENOMIC DNA]</scope>
    <source>
        <strain evidence="1 2">KR3-3</strain>
    </source>
</reference>
<proteinExistence type="predicted"/>
<accession>A0ABU7ICP1</accession>
<evidence type="ECO:0008006" key="3">
    <source>
        <dbReference type="Google" id="ProtNLM"/>
    </source>
</evidence>
<dbReference type="EMBL" id="JAZDQT010000003">
    <property type="protein sequence ID" value="MEE1947233.1"/>
    <property type="molecule type" value="Genomic_DNA"/>
</dbReference>